<gene>
    <name evidence="1" type="ORF">CRENBAI_020053</name>
</gene>
<protein>
    <recommendedName>
        <fullName evidence="3">C2H2-type domain-containing protein</fullName>
    </recommendedName>
</protein>
<name>A0AAV9RQG1_9TELE</name>
<evidence type="ECO:0000313" key="2">
    <source>
        <dbReference type="Proteomes" id="UP001311232"/>
    </source>
</evidence>
<reference evidence="1 2" key="1">
    <citation type="submission" date="2021-06" db="EMBL/GenBank/DDBJ databases">
        <authorList>
            <person name="Palmer J.M."/>
        </authorList>
    </citation>
    <scope>NUCLEOTIDE SEQUENCE [LARGE SCALE GENOMIC DNA]</scope>
    <source>
        <strain evidence="1 2">MEX-2019</strain>
        <tissue evidence="1">Muscle</tissue>
    </source>
</reference>
<evidence type="ECO:0008006" key="3">
    <source>
        <dbReference type="Google" id="ProtNLM"/>
    </source>
</evidence>
<dbReference type="Proteomes" id="UP001311232">
    <property type="component" value="Unassembled WGS sequence"/>
</dbReference>
<organism evidence="1 2">
    <name type="scientific">Crenichthys baileyi</name>
    <name type="common">White River springfish</name>
    <dbReference type="NCBI Taxonomy" id="28760"/>
    <lineage>
        <taxon>Eukaryota</taxon>
        <taxon>Metazoa</taxon>
        <taxon>Chordata</taxon>
        <taxon>Craniata</taxon>
        <taxon>Vertebrata</taxon>
        <taxon>Euteleostomi</taxon>
        <taxon>Actinopterygii</taxon>
        <taxon>Neopterygii</taxon>
        <taxon>Teleostei</taxon>
        <taxon>Neoteleostei</taxon>
        <taxon>Acanthomorphata</taxon>
        <taxon>Ovalentaria</taxon>
        <taxon>Atherinomorphae</taxon>
        <taxon>Cyprinodontiformes</taxon>
        <taxon>Goodeidae</taxon>
        <taxon>Crenichthys</taxon>
    </lineage>
</organism>
<dbReference type="EMBL" id="JAHHUM010001493">
    <property type="protein sequence ID" value="KAK5611224.1"/>
    <property type="molecule type" value="Genomic_DNA"/>
</dbReference>
<accession>A0AAV9RQG1</accession>
<keyword evidence="2" id="KW-1185">Reference proteome</keyword>
<dbReference type="AlphaFoldDB" id="A0AAV9RQG1"/>
<proteinExistence type="predicted"/>
<sequence>MSLAGGVILWKKLCLSLSPGSFSEGVSSMRWRVDRQVLSARSNGVDMEHLDHGRSQRWKSCKRRNRDSGSSSIKTLLISPHGGHLWSCTCKSHPVGRENTALHAHTNLHSARRHDKMRQSLLKRKYNNLKRTGNFDGIKAVKP</sequence>
<comment type="caution">
    <text evidence="1">The sequence shown here is derived from an EMBL/GenBank/DDBJ whole genome shotgun (WGS) entry which is preliminary data.</text>
</comment>
<evidence type="ECO:0000313" key="1">
    <source>
        <dbReference type="EMBL" id="KAK5611224.1"/>
    </source>
</evidence>